<sequence length="169" mass="19514">MFNRTLNMDSIATLSILAVVAGLVFMRQYTAISRTITDGYTKAIRRIAIFVWNTDLISWQYSKQGLPFILPTPAIREIIMLSQEHISWLIDQKDSTLSVKEIRKKNLVIDWLLPTVMDPLHKLFMFDVVHRDLPRNLGPLQPAILEEKRNGLEATMGLNDDGWRGFCLW</sequence>
<evidence type="ECO:0000313" key="1">
    <source>
        <dbReference type="EMBL" id="KAK3173168.1"/>
    </source>
</evidence>
<comment type="caution">
    <text evidence="1">The sequence shown here is derived from an EMBL/GenBank/DDBJ whole genome shotgun (WGS) entry which is preliminary data.</text>
</comment>
<reference evidence="1" key="1">
    <citation type="submission" date="2022-11" db="EMBL/GenBank/DDBJ databases">
        <title>Chromosomal genome sequence assembly and mating type (MAT) locus characterization of the leprose asexual lichenized fungus Lepraria neglecta (Nyl.) Erichsen.</title>
        <authorList>
            <person name="Allen J.L."/>
            <person name="Pfeffer B."/>
        </authorList>
    </citation>
    <scope>NUCLEOTIDE SEQUENCE</scope>
    <source>
        <strain evidence="1">Allen 5258</strain>
    </source>
</reference>
<dbReference type="EMBL" id="JASNWA010000007">
    <property type="protein sequence ID" value="KAK3173168.1"/>
    <property type="molecule type" value="Genomic_DNA"/>
</dbReference>
<name>A0AAD9ZBP5_9LECA</name>
<evidence type="ECO:0000313" key="2">
    <source>
        <dbReference type="Proteomes" id="UP001276659"/>
    </source>
</evidence>
<accession>A0AAD9ZBP5</accession>
<dbReference type="Proteomes" id="UP001276659">
    <property type="component" value="Unassembled WGS sequence"/>
</dbReference>
<gene>
    <name evidence="1" type="ORF">OEA41_006497</name>
</gene>
<keyword evidence="2" id="KW-1185">Reference proteome</keyword>
<protein>
    <submittedName>
        <fullName evidence="1">Uncharacterized protein</fullName>
    </submittedName>
</protein>
<proteinExistence type="predicted"/>
<organism evidence="1 2">
    <name type="scientific">Lepraria neglecta</name>
    <dbReference type="NCBI Taxonomy" id="209136"/>
    <lineage>
        <taxon>Eukaryota</taxon>
        <taxon>Fungi</taxon>
        <taxon>Dikarya</taxon>
        <taxon>Ascomycota</taxon>
        <taxon>Pezizomycotina</taxon>
        <taxon>Lecanoromycetes</taxon>
        <taxon>OSLEUM clade</taxon>
        <taxon>Lecanoromycetidae</taxon>
        <taxon>Lecanorales</taxon>
        <taxon>Lecanorineae</taxon>
        <taxon>Stereocaulaceae</taxon>
        <taxon>Lepraria</taxon>
    </lineage>
</organism>
<dbReference type="AlphaFoldDB" id="A0AAD9ZBP5"/>